<dbReference type="Gramene" id="Zm00001eb089530_T001">
    <property type="protein sequence ID" value="Zm00001eb089530_P001"/>
    <property type="gene ID" value="Zm00001eb089530"/>
</dbReference>
<dbReference type="AlphaFoldDB" id="A0A804MIZ8"/>
<organism evidence="1 2">
    <name type="scientific">Zea mays</name>
    <name type="common">Maize</name>
    <dbReference type="NCBI Taxonomy" id="4577"/>
    <lineage>
        <taxon>Eukaryota</taxon>
        <taxon>Viridiplantae</taxon>
        <taxon>Streptophyta</taxon>
        <taxon>Embryophyta</taxon>
        <taxon>Tracheophyta</taxon>
        <taxon>Spermatophyta</taxon>
        <taxon>Magnoliopsida</taxon>
        <taxon>Liliopsida</taxon>
        <taxon>Poales</taxon>
        <taxon>Poaceae</taxon>
        <taxon>PACMAD clade</taxon>
        <taxon>Panicoideae</taxon>
        <taxon>Andropogonodae</taxon>
        <taxon>Andropogoneae</taxon>
        <taxon>Tripsacinae</taxon>
        <taxon>Zea</taxon>
    </lineage>
</organism>
<dbReference type="InParanoid" id="A0A804MIZ8"/>
<keyword evidence="2" id="KW-1185">Reference proteome</keyword>
<evidence type="ECO:0000313" key="1">
    <source>
        <dbReference type="EnsemblPlants" id="Zm00001eb089530_P001"/>
    </source>
</evidence>
<accession>A0A804MIZ8</accession>
<reference evidence="1" key="2">
    <citation type="submission" date="2019-07" db="EMBL/GenBank/DDBJ databases">
        <authorList>
            <person name="Seetharam A."/>
            <person name="Woodhouse M."/>
            <person name="Cannon E."/>
        </authorList>
    </citation>
    <scope>NUCLEOTIDE SEQUENCE [LARGE SCALE GENOMIC DNA]</scope>
    <source>
        <strain evidence="1">cv. B73</strain>
    </source>
</reference>
<name>A0A804MIZ8_MAIZE</name>
<dbReference type="EnsemblPlants" id="Zm00001eb089530_T001">
    <property type="protein sequence ID" value="Zm00001eb089530_P001"/>
    <property type="gene ID" value="Zm00001eb089530"/>
</dbReference>
<reference evidence="2" key="1">
    <citation type="submission" date="2015-12" db="EMBL/GenBank/DDBJ databases">
        <title>Update maize B73 reference genome by single molecule sequencing technologies.</title>
        <authorList>
            <consortium name="Maize Genome Sequencing Project"/>
            <person name="Ware D."/>
        </authorList>
    </citation>
    <scope>NUCLEOTIDE SEQUENCE [LARGE SCALE GENOMIC DNA]</scope>
    <source>
        <strain evidence="2">cv. B73</strain>
    </source>
</reference>
<protein>
    <submittedName>
        <fullName evidence="1">Uncharacterized protein</fullName>
    </submittedName>
</protein>
<evidence type="ECO:0000313" key="2">
    <source>
        <dbReference type="Proteomes" id="UP000007305"/>
    </source>
</evidence>
<proteinExistence type="predicted"/>
<dbReference type="Proteomes" id="UP000007305">
    <property type="component" value="Chromosome 2"/>
</dbReference>
<sequence length="140" mass="15014">MPSSLRPGLPAPPCRSLLAARAQIFFLPAHTPPPWFLLPGVLPVAGFQASASPTAAVESSVSSLPCSPWKRSELLPSVPIAVSESDSELSCALLHLPVEPLHLTPPKTELAQLLNPLVAHCVLVEGWLMFRATYLCFPFV</sequence>
<reference evidence="1" key="3">
    <citation type="submission" date="2021-05" db="UniProtKB">
        <authorList>
            <consortium name="EnsemblPlants"/>
        </authorList>
    </citation>
    <scope>IDENTIFICATION</scope>
    <source>
        <strain evidence="1">cv. B73</strain>
    </source>
</reference>